<keyword evidence="2" id="KW-0645">Protease</keyword>
<dbReference type="AlphaFoldDB" id="A0A9Q4C766"/>
<keyword evidence="3" id="KW-1185">Reference proteome</keyword>
<protein>
    <submittedName>
        <fullName evidence="2">SprT family zinc-dependent metalloprotease</fullName>
    </submittedName>
</protein>
<feature type="domain" description="YgjP-like metallopeptidase" evidence="1">
    <location>
        <begin position="26"/>
        <end position="237"/>
    </location>
</feature>
<comment type="caution">
    <text evidence="2">The sequence shown here is derived from an EMBL/GenBank/DDBJ whole genome shotgun (WGS) entry which is preliminary data.</text>
</comment>
<gene>
    <name evidence="2" type="ORF">EGH25_09950</name>
</gene>
<dbReference type="PANTHER" id="PTHR30399">
    <property type="entry name" value="UNCHARACTERIZED PROTEIN YGJP"/>
    <property type="match status" value="1"/>
</dbReference>
<organism evidence="2 3">
    <name type="scientific">Halorutilus salinus</name>
    <dbReference type="NCBI Taxonomy" id="2487751"/>
    <lineage>
        <taxon>Archaea</taxon>
        <taxon>Methanobacteriati</taxon>
        <taxon>Methanobacteriota</taxon>
        <taxon>Stenosarchaea group</taxon>
        <taxon>Halobacteria</taxon>
        <taxon>Halorutilales</taxon>
        <taxon>Halorutilaceae</taxon>
        <taxon>Halorutilus</taxon>
    </lineage>
</organism>
<evidence type="ECO:0000313" key="3">
    <source>
        <dbReference type="Proteomes" id="UP001149411"/>
    </source>
</evidence>
<dbReference type="EMBL" id="RKLV01000010">
    <property type="protein sequence ID" value="MCX2819669.1"/>
    <property type="molecule type" value="Genomic_DNA"/>
</dbReference>
<dbReference type="InterPro" id="IPR002725">
    <property type="entry name" value="YgjP-like_metallopeptidase"/>
</dbReference>
<dbReference type="RefSeq" id="WP_266088135.1">
    <property type="nucleotide sequence ID" value="NZ_RKLV01000010.1"/>
</dbReference>
<dbReference type="InterPro" id="IPR053136">
    <property type="entry name" value="UTP_pyrophosphatase-like"/>
</dbReference>
<dbReference type="CDD" id="cd07344">
    <property type="entry name" value="M48_yhfN_like"/>
    <property type="match status" value="1"/>
</dbReference>
<sequence length="245" mass="28126">MTHAYQYHIGQTVVPYEITWCEGRETVGLRIDESMEMEVRAPMEATVSDVESVLDERKDWILEKLYGLGEQADTPRGKEFLSGEKLRYRGRQYRLRVVETGSQSPELSFDGDTFTLEVHRFDAPDDEVSVRRKREAVVDWYRGRSEEELPERAERFAPKLGAEGVSVGVGEPEGRWGEYKDGGVLLNWRLVLAPVRIQDYVAVHELAHASHDEHSASFWNAVGSLLPDYEDRREWLRINGNSLTV</sequence>
<evidence type="ECO:0000259" key="1">
    <source>
        <dbReference type="Pfam" id="PF01863"/>
    </source>
</evidence>
<proteinExistence type="predicted"/>
<dbReference type="GO" id="GO:0008237">
    <property type="term" value="F:metallopeptidase activity"/>
    <property type="evidence" value="ECO:0007669"/>
    <property type="project" value="UniProtKB-KW"/>
</dbReference>
<keyword evidence="2" id="KW-0482">Metalloprotease</keyword>
<accession>A0A9Q4C766</accession>
<name>A0A9Q4C766_9EURY</name>
<dbReference type="Pfam" id="PF01863">
    <property type="entry name" value="YgjP-like"/>
    <property type="match status" value="1"/>
</dbReference>
<reference evidence="2" key="1">
    <citation type="submission" date="2022-09" db="EMBL/GenBank/DDBJ databases">
        <title>Haloadaptaus new haloarchaeum isolated from saline soil.</title>
        <authorList>
            <person name="Duran-Viseras A."/>
            <person name="Sanchez-Porro C."/>
            <person name="Ventosa A."/>
        </authorList>
    </citation>
    <scope>NUCLEOTIDE SEQUENCE</scope>
    <source>
        <strain evidence="2">F3-133</strain>
    </source>
</reference>
<dbReference type="Proteomes" id="UP001149411">
    <property type="component" value="Unassembled WGS sequence"/>
</dbReference>
<keyword evidence="2" id="KW-0378">Hydrolase</keyword>
<dbReference type="Gene3D" id="3.30.2010.10">
    <property type="entry name" value="Metalloproteases ('zincins'), catalytic domain"/>
    <property type="match status" value="1"/>
</dbReference>
<evidence type="ECO:0000313" key="2">
    <source>
        <dbReference type="EMBL" id="MCX2819669.1"/>
    </source>
</evidence>
<dbReference type="PANTHER" id="PTHR30399:SF1">
    <property type="entry name" value="UTP PYROPHOSPHATASE"/>
    <property type="match status" value="1"/>
</dbReference>